<keyword evidence="1" id="KW-0175">Coiled coil</keyword>
<feature type="compositionally biased region" description="Basic and acidic residues" evidence="2">
    <location>
        <begin position="23"/>
        <end position="37"/>
    </location>
</feature>
<evidence type="ECO:0000256" key="2">
    <source>
        <dbReference type="SAM" id="MobiDB-lite"/>
    </source>
</evidence>
<name>A0A175VT98_9PEZI</name>
<feature type="compositionally biased region" description="Basic and acidic residues" evidence="2">
    <location>
        <begin position="134"/>
        <end position="147"/>
    </location>
</feature>
<reference evidence="3 4" key="1">
    <citation type="journal article" date="2016" name="Genome Announc.">
        <title>Genome Sequence of Madurella mycetomatis mm55, Isolated from a Human Mycetoma Case in Sudan.</title>
        <authorList>
            <person name="Smit S."/>
            <person name="Derks M.F."/>
            <person name="Bervoets S."/>
            <person name="Fahal A."/>
            <person name="van Leeuwen W."/>
            <person name="van Belkum A."/>
            <person name="van de Sande W.W."/>
        </authorList>
    </citation>
    <scope>NUCLEOTIDE SEQUENCE [LARGE SCALE GENOMIC DNA]</scope>
    <source>
        <strain evidence="4">mm55</strain>
    </source>
</reference>
<accession>A0A175VT98</accession>
<dbReference type="AlphaFoldDB" id="A0A175VT98"/>
<feature type="region of interest" description="Disordered" evidence="2">
    <location>
        <begin position="118"/>
        <end position="184"/>
    </location>
</feature>
<evidence type="ECO:0000313" key="4">
    <source>
        <dbReference type="Proteomes" id="UP000078237"/>
    </source>
</evidence>
<dbReference type="OrthoDB" id="4576515at2759"/>
<evidence type="ECO:0000313" key="3">
    <source>
        <dbReference type="EMBL" id="KXX73964.1"/>
    </source>
</evidence>
<keyword evidence="4" id="KW-1185">Reference proteome</keyword>
<feature type="region of interest" description="Disordered" evidence="2">
    <location>
        <begin position="1"/>
        <end position="95"/>
    </location>
</feature>
<organism evidence="3 4">
    <name type="scientific">Madurella mycetomatis</name>
    <dbReference type="NCBI Taxonomy" id="100816"/>
    <lineage>
        <taxon>Eukaryota</taxon>
        <taxon>Fungi</taxon>
        <taxon>Dikarya</taxon>
        <taxon>Ascomycota</taxon>
        <taxon>Pezizomycotina</taxon>
        <taxon>Sordariomycetes</taxon>
        <taxon>Sordariomycetidae</taxon>
        <taxon>Sordariales</taxon>
        <taxon>Sordariales incertae sedis</taxon>
        <taxon>Madurella</taxon>
    </lineage>
</organism>
<feature type="region of interest" description="Disordered" evidence="2">
    <location>
        <begin position="695"/>
        <end position="740"/>
    </location>
</feature>
<feature type="coiled-coil region" evidence="1">
    <location>
        <begin position="221"/>
        <end position="248"/>
    </location>
</feature>
<dbReference type="Proteomes" id="UP000078237">
    <property type="component" value="Unassembled WGS sequence"/>
</dbReference>
<protein>
    <submittedName>
        <fullName evidence="3">Uncharacterized protein</fullName>
    </submittedName>
</protein>
<comment type="caution">
    <text evidence="3">The sequence shown here is derived from an EMBL/GenBank/DDBJ whole genome shotgun (WGS) entry which is preliminary data.</text>
</comment>
<gene>
    <name evidence="3" type="ORF">MMYC01_209694</name>
</gene>
<proteinExistence type="predicted"/>
<feature type="region of interest" description="Disordered" evidence="2">
    <location>
        <begin position="608"/>
        <end position="628"/>
    </location>
</feature>
<feature type="compositionally biased region" description="Low complexity" evidence="2">
    <location>
        <begin position="38"/>
        <end position="62"/>
    </location>
</feature>
<dbReference type="EMBL" id="LCTW02000402">
    <property type="protein sequence ID" value="KXX73964.1"/>
    <property type="molecule type" value="Genomic_DNA"/>
</dbReference>
<feature type="compositionally biased region" description="Low complexity" evidence="2">
    <location>
        <begin position="118"/>
        <end position="132"/>
    </location>
</feature>
<sequence>MDADNPPHDPAITLPATTFSPVEPRKDGTAVLRRDSGSSRSSPHPSTTTPSNNNRTPNTPTHLRLGSESPPLTPFPNALLPPVDEESNTPSSTVVEFGDLVRSSVPSAAELVDNIHRSYSQSQASSSHSRSVSKPREAHDSHNDCESRAASPVSRGRSQSTPRRPTNPRDFQGTSSERSDVSEKGLADDRIIRFFHSMAQQAVQSSESELLRENRGLYQRVAALQLTERELLAENQNLTRKYAALKHHHDRRARQWTEGLRRKEVAYEARIQEMGEQLLDLAGTYPKKVPTVLSNEDVSAWFEDQDAAWNSWACTFGHRDPDRLTNALHPTQLQELCDDVKWFVRMTDTGMLPVELLTGGEKAVHTLLNGMLANFICAEIIASPFWVYNATSLGTIESPGTALGKSLPAVGFRMDMNTFNDVAPARPGRCPTPGSPKFPPPLITSMMPSLSTSLSMLGLPVKPDMERLFYMLTDAQEENSKVVAHHWRAQMIRLFADGGFSFKDVEAAGRNESRRSFVESRLNYARKLRERFLGGAARFLLHDQDSKGIEKLERMLTDMIDDALRFSCRLWSRVTPIRLHGLKELGDKDYRSSSQLITLCRAQAPVSARGHQYKKSRDSRSRSPINHGERSIVMVVQPAVVTTNIDGGAGGDVPGGGGVSLVWLRARVMVAASQTATGSPEPFVAGVGSQSLPVSKVVSGQTPSSSLASSSGATSSTTGMPNTLEMLPASSYKVSSDKAK</sequence>
<evidence type="ECO:0000256" key="1">
    <source>
        <dbReference type="SAM" id="Coils"/>
    </source>
</evidence>
<feature type="compositionally biased region" description="Low complexity" evidence="2">
    <location>
        <begin position="699"/>
        <end position="719"/>
    </location>
</feature>
<dbReference type="VEuPathDB" id="FungiDB:MMYC01_209694"/>